<dbReference type="SUPFAM" id="SSF56801">
    <property type="entry name" value="Acetyl-CoA synthetase-like"/>
    <property type="match status" value="1"/>
</dbReference>
<feature type="domain" description="AMP-dependent synthetase/ligase" evidence="1">
    <location>
        <begin position="63"/>
        <end position="443"/>
    </location>
</feature>
<proteinExistence type="predicted"/>
<dbReference type="HOGENOM" id="CLU_462235_0_0_5"/>
<gene>
    <name evidence="2" type="ordered locus">RPD_1887</name>
</gene>
<dbReference type="EMBL" id="CP000283">
    <property type="protein sequence ID" value="ABE39122.1"/>
    <property type="molecule type" value="Genomic_DNA"/>
</dbReference>
<dbReference type="InterPro" id="IPR020845">
    <property type="entry name" value="AMP-binding_CS"/>
</dbReference>
<dbReference type="eggNOG" id="COG0318">
    <property type="taxonomic scope" value="Bacteria"/>
</dbReference>
<dbReference type="Proteomes" id="UP000001818">
    <property type="component" value="Chromosome"/>
</dbReference>
<dbReference type="InterPro" id="IPR042099">
    <property type="entry name" value="ANL_N_sf"/>
</dbReference>
<keyword evidence="2" id="KW-0436">Ligase</keyword>
<accession>Q139W7</accession>
<dbReference type="STRING" id="316057.RPD_1887"/>
<organism evidence="2 3">
    <name type="scientific">Rhodopseudomonas palustris (strain BisB5)</name>
    <dbReference type="NCBI Taxonomy" id="316057"/>
    <lineage>
        <taxon>Bacteria</taxon>
        <taxon>Pseudomonadati</taxon>
        <taxon>Pseudomonadota</taxon>
        <taxon>Alphaproteobacteria</taxon>
        <taxon>Hyphomicrobiales</taxon>
        <taxon>Nitrobacteraceae</taxon>
        <taxon>Rhodopseudomonas</taxon>
    </lineage>
</organism>
<protein>
    <submittedName>
        <fullName evidence="2">AMP-dependent synthetase and ligase</fullName>
    </submittedName>
</protein>
<dbReference type="InterPro" id="IPR000873">
    <property type="entry name" value="AMP-dep_synth/lig_dom"/>
</dbReference>
<dbReference type="GO" id="GO:0016405">
    <property type="term" value="F:CoA-ligase activity"/>
    <property type="evidence" value="ECO:0007669"/>
    <property type="project" value="TreeGrafter"/>
</dbReference>
<dbReference type="CDD" id="cd05921">
    <property type="entry name" value="FCS"/>
    <property type="match status" value="1"/>
</dbReference>
<dbReference type="AlphaFoldDB" id="Q139W7"/>
<evidence type="ECO:0000313" key="2">
    <source>
        <dbReference type="EMBL" id="ABE39122.1"/>
    </source>
</evidence>
<dbReference type="KEGG" id="rpd:RPD_1887"/>
<evidence type="ECO:0000259" key="1">
    <source>
        <dbReference type="Pfam" id="PF00501"/>
    </source>
</evidence>
<dbReference type="Gene3D" id="3.40.50.12780">
    <property type="entry name" value="N-terminal domain of ligase-like"/>
    <property type="match status" value="1"/>
</dbReference>
<name>Q139W7_RHOPS</name>
<dbReference type="PROSITE" id="PS00455">
    <property type="entry name" value="AMP_BINDING"/>
    <property type="match status" value="1"/>
</dbReference>
<sequence>MDAMANPTAFAGDAVRRAETHPLRDVSFGEIGIATERRPDGTIYVRSTTSLADYPVRITDRLHHWAEQAPERVFMAERDGNGGWRRITYAEMLSAAQKIASALLARGLSAERPVMILSGNSIDHAQIMFGALYAGVAMCPVSPPYSLVSKDFGKLRSIVGLLTPGLIFADDITPFAPAILATVPSKVELAATRGEVTGRRVTSLDELMNTPDHPGLADAHDAIGHDTIAKFLLTSGSTGNPKAVINTQRMICANQVMIREAMAFLKDEPPVIVDWLPWNHTFGGNHNIGLTLFNGGSMYIDDGKPTPAGIAATIRNLREIAPTVYFNVPKGYESLLPVLREDAELRKMFFSGLHAMFFSGASLAAHVWEGLDEVGAQETGARVPMLTGLGATETAPFFMSVTPQTSRSGHVGLPVPGNEAKLVPNNGKLEVRARGPNITPGYWRAPDLTAKAFDEEGFYKLNDALKPVDPDDLAAGFDFDGRISEDFKLASGTWVSVGPLRAKFIAACAPLARDVVIAGLDRDEVSALVVLDVDGCKLINPTLPLDDLAGMAKDELIREAFRERFARLLTQATGSSNRITRAILLGEPLSIDTGEVTDKGSVNQRAVLEQRAALIGDLYAVPPPAHVIALDEDAE</sequence>
<dbReference type="PANTHER" id="PTHR24096">
    <property type="entry name" value="LONG-CHAIN-FATTY-ACID--COA LIGASE"/>
    <property type="match status" value="1"/>
</dbReference>
<dbReference type="BioCyc" id="RPAL316057:RPD_RS09475-MONOMER"/>
<dbReference type="PANTHER" id="PTHR24096:SF420">
    <property type="entry name" value="LONG-CHAIN-FATTY-ACID--COA LIGASE-RELATED"/>
    <property type="match status" value="1"/>
</dbReference>
<reference evidence="2 3" key="1">
    <citation type="submission" date="2006-03" db="EMBL/GenBank/DDBJ databases">
        <title>Complete sequence of Rhodopseudomonas palustris BisB5.</title>
        <authorList>
            <consortium name="US DOE Joint Genome Institute"/>
            <person name="Copeland A."/>
            <person name="Lucas S."/>
            <person name="Lapidus A."/>
            <person name="Barry K."/>
            <person name="Detter J.C."/>
            <person name="Glavina del Rio T."/>
            <person name="Hammon N."/>
            <person name="Israni S."/>
            <person name="Dalin E."/>
            <person name="Tice H."/>
            <person name="Pitluck S."/>
            <person name="Chain P."/>
            <person name="Malfatti S."/>
            <person name="Shin M."/>
            <person name="Vergez L."/>
            <person name="Schmutz J."/>
            <person name="Larimer F."/>
            <person name="Land M."/>
            <person name="Hauser L."/>
            <person name="Pelletier D.A."/>
            <person name="Kyrpides N."/>
            <person name="Lykidis A."/>
            <person name="Oda Y."/>
            <person name="Harwood C.S."/>
            <person name="Richardson P."/>
        </authorList>
    </citation>
    <scope>NUCLEOTIDE SEQUENCE [LARGE SCALE GENOMIC DNA]</scope>
    <source>
        <strain evidence="2 3">BisB5</strain>
    </source>
</reference>
<dbReference type="Pfam" id="PF00501">
    <property type="entry name" value="AMP-binding"/>
    <property type="match status" value="1"/>
</dbReference>
<evidence type="ECO:0000313" key="3">
    <source>
        <dbReference type="Proteomes" id="UP000001818"/>
    </source>
</evidence>